<dbReference type="SUPFAM" id="SSF54826">
    <property type="entry name" value="Enolase N-terminal domain-like"/>
    <property type="match status" value="1"/>
</dbReference>
<name>A0A8J2VLK1_9RHOB</name>
<evidence type="ECO:0000256" key="2">
    <source>
        <dbReference type="ARBA" id="ARBA00005183"/>
    </source>
</evidence>
<dbReference type="Pfam" id="PF02746">
    <property type="entry name" value="MR_MLE_N"/>
    <property type="match status" value="1"/>
</dbReference>
<dbReference type="InterPro" id="IPR036849">
    <property type="entry name" value="Enolase-like_C_sf"/>
</dbReference>
<dbReference type="InterPro" id="IPR013342">
    <property type="entry name" value="Mandelate_racemase_C"/>
</dbReference>
<dbReference type="Proteomes" id="UP000602745">
    <property type="component" value="Unassembled WGS sequence"/>
</dbReference>
<dbReference type="GO" id="GO:0008872">
    <property type="term" value="F:glucarate dehydratase activity"/>
    <property type="evidence" value="ECO:0007669"/>
    <property type="project" value="UniProtKB-EC"/>
</dbReference>
<dbReference type="SFLD" id="SFLDG00179">
    <property type="entry name" value="mandelate_racemase"/>
    <property type="match status" value="1"/>
</dbReference>
<dbReference type="Gene3D" id="3.20.20.120">
    <property type="entry name" value="Enolase-like C-terminal domain"/>
    <property type="match status" value="1"/>
</dbReference>
<dbReference type="EMBL" id="BMCP01000001">
    <property type="protein sequence ID" value="GGE36632.1"/>
    <property type="molecule type" value="Genomic_DNA"/>
</dbReference>
<evidence type="ECO:0000313" key="6">
    <source>
        <dbReference type="Proteomes" id="UP000602745"/>
    </source>
</evidence>
<evidence type="ECO:0000256" key="1">
    <source>
        <dbReference type="ARBA" id="ARBA00001426"/>
    </source>
</evidence>
<dbReference type="RefSeq" id="WP_188408812.1">
    <property type="nucleotide sequence ID" value="NZ_BMCP01000001.1"/>
</dbReference>
<dbReference type="Pfam" id="PF13378">
    <property type="entry name" value="MR_MLE_C"/>
    <property type="match status" value="1"/>
</dbReference>
<proteinExistence type="predicted"/>
<feature type="domain" description="Mandelate racemase/muconate lactonizing enzyme C-terminal" evidence="4">
    <location>
        <begin position="130"/>
        <end position="241"/>
    </location>
</feature>
<dbReference type="InterPro" id="IPR029017">
    <property type="entry name" value="Enolase-like_N"/>
</dbReference>
<organism evidence="5 6">
    <name type="scientific">Agaricicola taiwanensis</name>
    <dbReference type="NCBI Taxonomy" id="591372"/>
    <lineage>
        <taxon>Bacteria</taxon>
        <taxon>Pseudomonadati</taxon>
        <taxon>Pseudomonadota</taxon>
        <taxon>Alphaproteobacteria</taxon>
        <taxon>Rhodobacterales</taxon>
        <taxon>Paracoccaceae</taxon>
        <taxon>Agaricicola</taxon>
    </lineage>
</organism>
<dbReference type="SMART" id="SM00922">
    <property type="entry name" value="MR_MLE"/>
    <property type="match status" value="1"/>
</dbReference>
<comment type="caution">
    <text evidence="5">The sequence shown here is derived from an EMBL/GenBank/DDBJ whole genome shotgun (WGS) entry which is preliminary data.</text>
</comment>
<dbReference type="SFLD" id="SFLDS00001">
    <property type="entry name" value="Enolase"/>
    <property type="match status" value="1"/>
</dbReference>
<dbReference type="SUPFAM" id="SSF51604">
    <property type="entry name" value="Enolase C-terminal domain-like"/>
    <property type="match status" value="1"/>
</dbReference>
<evidence type="ECO:0000256" key="3">
    <source>
        <dbReference type="ARBA" id="ARBA00011973"/>
    </source>
</evidence>
<dbReference type="InterPro" id="IPR034593">
    <property type="entry name" value="DgoD-like"/>
</dbReference>
<dbReference type="CDD" id="cd03316">
    <property type="entry name" value="MR_like"/>
    <property type="match status" value="1"/>
</dbReference>
<dbReference type="InterPro" id="IPR013341">
    <property type="entry name" value="Mandelate_racemase_N_dom"/>
</dbReference>
<comment type="pathway">
    <text evidence="2">Carbohydrate acid metabolism; D-glucarate degradation; 2,5-dioxopentanoate from D-glucarate: step 1/2.</text>
</comment>
<dbReference type="Gene3D" id="3.30.390.10">
    <property type="entry name" value="Enolase-like, N-terminal domain"/>
    <property type="match status" value="1"/>
</dbReference>
<reference evidence="5" key="1">
    <citation type="journal article" date="2014" name="Int. J. Syst. Evol. Microbiol.">
        <title>Complete genome sequence of Corynebacterium casei LMG S-19264T (=DSM 44701T), isolated from a smear-ripened cheese.</title>
        <authorList>
            <consortium name="US DOE Joint Genome Institute (JGI-PGF)"/>
            <person name="Walter F."/>
            <person name="Albersmeier A."/>
            <person name="Kalinowski J."/>
            <person name="Ruckert C."/>
        </authorList>
    </citation>
    <scope>NUCLEOTIDE SEQUENCE</scope>
    <source>
        <strain evidence="5">CCM 7684</strain>
    </source>
</reference>
<accession>A0A8J2VLK1</accession>
<dbReference type="AlphaFoldDB" id="A0A8J2VLK1"/>
<dbReference type="InterPro" id="IPR029065">
    <property type="entry name" value="Enolase_C-like"/>
</dbReference>
<evidence type="ECO:0000313" key="5">
    <source>
        <dbReference type="EMBL" id="GGE36632.1"/>
    </source>
</evidence>
<sequence>MKISGIETLALNVAPINNWSFIRITTDEGLQGIGEMTLNAWEPMQRAFVDMLTPTLLGRTVETAIDRLKVYPHCQGGQAASSVFSATEQALCDILARSAGKPLYEWLGQPQRRKVRVYANIDRRTRDRSPASFAANSKTEVNNGYQAVKITPFDGVMPGRSAAENKTFIEAGLERVYAVREAIGPEVDLLVDCHWRFNEAGAHELLRELETARLFWVECIVSENPEHRGALRRLRKSAQKHGIRLAGAERQLGLSGFTPFIEDDLLDVVMPDVKYAGGCRELVRIAEKAARHQVAFSPHNPCSPVCSLASMHVCAVTEDALILEHQIPENEVYAHVVNEPLPRLVDGCWELPDRPGLGVTLNDAVIEARPFVPMTLDGRMDLSLG</sequence>
<protein>
    <recommendedName>
        <fullName evidence="3">glucarate dehydratase</fullName>
        <ecNumber evidence="3">4.2.1.40</ecNumber>
    </recommendedName>
</protein>
<evidence type="ECO:0000259" key="4">
    <source>
        <dbReference type="SMART" id="SM00922"/>
    </source>
</evidence>
<dbReference type="PANTHER" id="PTHR48080">
    <property type="entry name" value="D-GALACTONATE DEHYDRATASE-RELATED"/>
    <property type="match status" value="1"/>
</dbReference>
<keyword evidence="6" id="KW-1185">Reference proteome</keyword>
<dbReference type="PANTHER" id="PTHR48080:SF4">
    <property type="entry name" value="GLUCARATE DEHYDRATASE"/>
    <property type="match status" value="1"/>
</dbReference>
<reference evidence="5" key="2">
    <citation type="submission" date="2020-09" db="EMBL/GenBank/DDBJ databases">
        <authorList>
            <person name="Sun Q."/>
            <person name="Sedlacek I."/>
        </authorList>
    </citation>
    <scope>NUCLEOTIDE SEQUENCE</scope>
    <source>
        <strain evidence="5">CCM 7684</strain>
    </source>
</reference>
<gene>
    <name evidence="5" type="ORF">GCM10007276_12650</name>
</gene>
<comment type="catalytic activity">
    <reaction evidence="1">
        <text>D-glucarate = 5-dehydro-4-deoxy-D-glucarate + H2O</text>
        <dbReference type="Rhea" id="RHEA:14573"/>
        <dbReference type="ChEBI" id="CHEBI:15377"/>
        <dbReference type="ChEBI" id="CHEBI:30612"/>
        <dbReference type="ChEBI" id="CHEBI:42819"/>
        <dbReference type="EC" id="4.2.1.40"/>
    </reaction>
</comment>
<dbReference type="EC" id="4.2.1.40" evidence="3"/>